<proteinExistence type="predicted"/>
<dbReference type="Proteomes" id="UP000308444">
    <property type="component" value="Unassembled WGS sequence"/>
</dbReference>
<organism evidence="1 2">
    <name type="scientific">Bacillus cereus</name>
    <dbReference type="NCBI Taxonomy" id="1396"/>
    <lineage>
        <taxon>Bacteria</taxon>
        <taxon>Bacillati</taxon>
        <taxon>Bacillota</taxon>
        <taxon>Bacilli</taxon>
        <taxon>Bacillales</taxon>
        <taxon>Bacillaceae</taxon>
        <taxon>Bacillus</taxon>
        <taxon>Bacillus cereus group</taxon>
    </lineage>
</organism>
<evidence type="ECO:0000313" key="1">
    <source>
        <dbReference type="EMBL" id="TKJ04541.1"/>
    </source>
</evidence>
<dbReference type="AlphaFoldDB" id="A0A9X9AB67"/>
<protein>
    <submittedName>
        <fullName evidence="1">Fic family protein</fullName>
    </submittedName>
</protein>
<dbReference type="EMBL" id="SZOH01000647">
    <property type="protein sequence ID" value="TKJ04541.1"/>
    <property type="molecule type" value="Genomic_DNA"/>
</dbReference>
<feature type="non-terminal residue" evidence="1">
    <location>
        <position position="88"/>
    </location>
</feature>
<name>A0A9X9AB67_BACCE</name>
<sequence length="88" mass="10562">MRDFFDDKYKNIELKRRLINLISEISEFKGKLTAYQEQNPDIFNSLEKTIPLHYIKNFTTIYEDIKVPNKRLKELILDDIVPQNISED</sequence>
<comment type="caution">
    <text evidence="1">The sequence shown here is derived from an EMBL/GenBank/DDBJ whole genome shotgun (WGS) entry which is preliminary data.</text>
</comment>
<gene>
    <name evidence="1" type="ORF">FC695_11095</name>
</gene>
<accession>A0A9X9AB67</accession>
<reference evidence="1 2" key="1">
    <citation type="journal article" date="2019" name="Environ. Microbiol.">
        <title>An active ?-lactamase is a part of an orchestrated cell wall stress resistance network of Bacillus subtilis and related rhizosphere species.</title>
        <authorList>
            <person name="Bucher T."/>
            <person name="Keren-Paz A."/>
            <person name="Hausser J."/>
            <person name="Olender T."/>
            <person name="Cytryn E."/>
            <person name="Kolodkin-Gal I."/>
        </authorList>
    </citation>
    <scope>NUCLEOTIDE SEQUENCE [LARGE SCALE GENOMIC DNA]</scope>
    <source>
        <strain evidence="1 2">I32</strain>
    </source>
</reference>
<evidence type="ECO:0000313" key="2">
    <source>
        <dbReference type="Proteomes" id="UP000308444"/>
    </source>
</evidence>